<dbReference type="InterPro" id="IPR035930">
    <property type="entry name" value="FomD-like_sf"/>
</dbReference>
<evidence type="ECO:0000256" key="1">
    <source>
        <dbReference type="ARBA" id="ARBA00022801"/>
    </source>
</evidence>
<dbReference type="Gene3D" id="2.40.380.10">
    <property type="entry name" value="FomD-like"/>
    <property type="match status" value="1"/>
</dbReference>
<gene>
    <name evidence="3" type="ORF">POF50_020800</name>
</gene>
<dbReference type="PANTHER" id="PTHR39159:SF1">
    <property type="entry name" value="UPF0374 PROTEIN YGAC"/>
    <property type="match status" value="1"/>
</dbReference>
<dbReference type="InterPro" id="IPR007295">
    <property type="entry name" value="DUF402"/>
</dbReference>
<reference evidence="3" key="1">
    <citation type="submission" date="2023-05" db="EMBL/GenBank/DDBJ databases">
        <title>Streptantibioticus silvisoli sp. nov., acidotolerant actinomycetes 1 from pine litter.</title>
        <authorList>
            <person name="Swiecimska M."/>
            <person name="Golinska P."/>
            <person name="Sangal V."/>
            <person name="Wachnowicz B."/>
            <person name="Goodfellow M."/>
        </authorList>
    </citation>
    <scope>NUCLEOTIDE SEQUENCE</scope>
    <source>
        <strain evidence="3">SL13</strain>
    </source>
</reference>
<protein>
    <submittedName>
        <fullName evidence="3">DUF402 domain-containing protein</fullName>
    </submittedName>
</protein>
<evidence type="ECO:0000259" key="2">
    <source>
        <dbReference type="Pfam" id="PF04167"/>
    </source>
</evidence>
<dbReference type="EMBL" id="JABXJJ020000025">
    <property type="protein sequence ID" value="MDI5971740.1"/>
    <property type="molecule type" value="Genomic_DNA"/>
</dbReference>
<dbReference type="GO" id="GO:0016787">
    <property type="term" value="F:hydrolase activity"/>
    <property type="evidence" value="ECO:0007669"/>
    <property type="project" value="UniProtKB-KW"/>
</dbReference>
<dbReference type="SUPFAM" id="SSF159234">
    <property type="entry name" value="FomD-like"/>
    <property type="match status" value="1"/>
</dbReference>
<evidence type="ECO:0000313" key="3">
    <source>
        <dbReference type="EMBL" id="MDI5971740.1"/>
    </source>
</evidence>
<organism evidence="3">
    <name type="scientific">Streptantibioticus silvisoli</name>
    <dbReference type="NCBI Taxonomy" id="2705255"/>
    <lineage>
        <taxon>Bacteria</taxon>
        <taxon>Bacillati</taxon>
        <taxon>Actinomycetota</taxon>
        <taxon>Actinomycetes</taxon>
        <taxon>Kitasatosporales</taxon>
        <taxon>Streptomycetaceae</taxon>
        <taxon>Streptantibioticus</taxon>
    </lineage>
</organism>
<sequence length="169" mass="19211">MSDERSIRVEFTKYDGSLHWHHTARLLGEDAHGVWAGCPAGASMRRGQEPPVVFPQAFVMLFPRDGWWTASFNAAPHKTEVYCDIATVPSWPAPDTVTMVDLDLDVIRKRNGRIYLDDEDEFDEHRVRYAYPPQVVTAARASAERLLKAVRVNAEPFATVSRDWLARVD</sequence>
<comment type="caution">
    <text evidence="3">The sequence shown here is derived from an EMBL/GenBank/DDBJ whole genome shotgun (WGS) entry which is preliminary data.</text>
</comment>
<dbReference type="AlphaFoldDB" id="A0AA90H6C8"/>
<dbReference type="PANTHER" id="PTHR39159">
    <property type="match status" value="1"/>
</dbReference>
<dbReference type="RefSeq" id="WP_271313075.1">
    <property type="nucleotide sequence ID" value="NZ_JABXJJ020000025.1"/>
</dbReference>
<name>A0AA90H6C8_9ACTN</name>
<feature type="domain" description="DUF402" evidence="2">
    <location>
        <begin position="16"/>
        <end position="151"/>
    </location>
</feature>
<proteinExistence type="predicted"/>
<dbReference type="InterPro" id="IPR050212">
    <property type="entry name" value="Ntdp-like"/>
</dbReference>
<keyword evidence="1" id="KW-0378">Hydrolase</keyword>
<accession>A0AA90H6C8</accession>
<dbReference type="Pfam" id="PF04167">
    <property type="entry name" value="DUF402"/>
    <property type="match status" value="1"/>
</dbReference>